<protein>
    <submittedName>
        <fullName evidence="1">Uncharacterized protein</fullName>
    </submittedName>
</protein>
<organism evidence="1 2">
    <name type="scientific">Candidozyma auris</name>
    <name type="common">Yeast</name>
    <name type="synonym">Candida auris</name>
    <dbReference type="NCBI Taxonomy" id="498019"/>
    <lineage>
        <taxon>Eukaryota</taxon>
        <taxon>Fungi</taxon>
        <taxon>Dikarya</taxon>
        <taxon>Ascomycota</taxon>
        <taxon>Saccharomycotina</taxon>
        <taxon>Pichiomycetes</taxon>
        <taxon>Metschnikowiaceae</taxon>
        <taxon>Candidozyma</taxon>
    </lineage>
</organism>
<dbReference type="EMBL" id="LGST01000050">
    <property type="protein sequence ID" value="KND96753.1"/>
    <property type="molecule type" value="Genomic_DNA"/>
</dbReference>
<proteinExistence type="predicted"/>
<gene>
    <name evidence="1" type="ORF">QG37_06867</name>
</gene>
<evidence type="ECO:0000313" key="1">
    <source>
        <dbReference type="EMBL" id="KND96753.1"/>
    </source>
</evidence>
<dbReference type="Proteomes" id="UP000037122">
    <property type="component" value="Unassembled WGS sequence"/>
</dbReference>
<comment type="caution">
    <text evidence="1">The sequence shown here is derived from an EMBL/GenBank/DDBJ whole genome shotgun (WGS) entry which is preliminary data.</text>
</comment>
<dbReference type="VEuPathDB" id="FungiDB:QG37_06867"/>
<sequence>MTNVRNITGIPIVSYEDVKFVIVLRFPHPGGIRQRGLSERLFGCAALTVNMIHILFRIQYKKDICVKRVIDRDL</sequence>
<accession>A0A0L0NRT6</accession>
<reference evidence="2" key="1">
    <citation type="journal article" date="2015" name="BMC Genomics">
        <title>Draft genome of a commonly misdiagnosed multidrug resistant pathogen Candida auris.</title>
        <authorList>
            <person name="Chatterjee S."/>
            <person name="Alampalli S.V."/>
            <person name="Nageshan R.K."/>
            <person name="Chettiar S.T."/>
            <person name="Joshi S."/>
            <person name="Tatu U.S."/>
        </authorList>
    </citation>
    <scope>NUCLEOTIDE SEQUENCE [LARGE SCALE GENOMIC DNA]</scope>
    <source>
        <strain evidence="2">6684</strain>
    </source>
</reference>
<evidence type="ECO:0000313" key="2">
    <source>
        <dbReference type="Proteomes" id="UP000037122"/>
    </source>
</evidence>
<name>A0A0L0NRT6_CANAR</name>
<dbReference type="AlphaFoldDB" id="A0A0L0NRT6"/>